<dbReference type="SMART" id="SM00701">
    <property type="entry name" value="PGRP"/>
    <property type="match status" value="1"/>
</dbReference>
<dbReference type="InterPro" id="IPR006619">
    <property type="entry name" value="PGRP_domain_met/bac"/>
</dbReference>
<gene>
    <name evidence="5" type="primary">PGLYRP4</name>
    <name evidence="5" type="ORF">AVEN_255336_1</name>
</gene>
<dbReference type="FunFam" id="3.40.80.10:FF:000001">
    <property type="entry name" value="Peptidoglycan recognition protein 1"/>
    <property type="match status" value="1"/>
</dbReference>
<dbReference type="FunFam" id="3.30.420.10:FF:000032">
    <property type="entry name" value="Retrovirus-related Pol polyprotein from transposon 297-like Protein"/>
    <property type="match status" value="1"/>
</dbReference>
<evidence type="ECO:0000256" key="3">
    <source>
        <dbReference type="ARBA" id="ARBA00022859"/>
    </source>
</evidence>
<dbReference type="GO" id="GO:0015074">
    <property type="term" value="P:DNA integration"/>
    <property type="evidence" value="ECO:0007669"/>
    <property type="project" value="InterPro"/>
</dbReference>
<dbReference type="InterPro" id="IPR036505">
    <property type="entry name" value="Amidase/PGRP_sf"/>
</dbReference>
<dbReference type="PROSITE" id="PS50994">
    <property type="entry name" value="INTEGRASE"/>
    <property type="match status" value="1"/>
</dbReference>
<dbReference type="OrthoDB" id="6425977at2759"/>
<dbReference type="GO" id="GO:0008745">
    <property type="term" value="F:N-acetylmuramoyl-L-alanine amidase activity"/>
    <property type="evidence" value="ECO:0007669"/>
    <property type="project" value="InterPro"/>
</dbReference>
<dbReference type="Gene3D" id="3.40.80.10">
    <property type="entry name" value="Peptidoglycan recognition protein-like"/>
    <property type="match status" value="1"/>
</dbReference>
<dbReference type="PANTHER" id="PTHR11022">
    <property type="entry name" value="PEPTIDOGLYCAN RECOGNITION PROTEIN"/>
    <property type="match status" value="1"/>
</dbReference>
<dbReference type="Pfam" id="PF00665">
    <property type="entry name" value="rve"/>
    <property type="match status" value="1"/>
</dbReference>
<dbReference type="GO" id="GO:0003676">
    <property type="term" value="F:nucleic acid binding"/>
    <property type="evidence" value="ECO:0007669"/>
    <property type="project" value="InterPro"/>
</dbReference>
<dbReference type="GO" id="GO:0009253">
    <property type="term" value="P:peptidoglycan catabolic process"/>
    <property type="evidence" value="ECO:0007669"/>
    <property type="project" value="InterPro"/>
</dbReference>
<dbReference type="GO" id="GO:0008270">
    <property type="term" value="F:zinc ion binding"/>
    <property type="evidence" value="ECO:0007669"/>
    <property type="project" value="InterPro"/>
</dbReference>
<dbReference type="Proteomes" id="UP000499080">
    <property type="component" value="Unassembled WGS sequence"/>
</dbReference>
<comment type="caution">
    <text evidence="5">The sequence shown here is derived from an EMBL/GenBank/DDBJ whole genome shotgun (WGS) entry which is preliminary data.</text>
</comment>
<evidence type="ECO:0000313" key="5">
    <source>
        <dbReference type="EMBL" id="GBM58557.1"/>
    </source>
</evidence>
<dbReference type="InterPro" id="IPR036397">
    <property type="entry name" value="RNaseH_sf"/>
</dbReference>
<dbReference type="InterPro" id="IPR015510">
    <property type="entry name" value="PGRP"/>
</dbReference>
<sequence length="450" mass="50345">MSKVSMSPHSSISIAAVPTACPEIVSRAQWGARTGRPLPALTLPVSHVFIHHTDGATCNSKDSCSKVVRQIQNYHIDVKKWRDIGYSFLVGGDGRIYEGRGWNKVGSHTQGYNSRSIGISFMGKYDAVEPSAAMIDAARNLIDCGVQQKFISASRQIHGHRNAKCTACPGKALYNIIQKWTGFVGGKLPGNLVLQSWCEVRHNIFTANLFFKWVGRLCFVSLQEVRCKVATSDRFTRWLDAVPISDISAETVARAFISQWISRFGLPSIITTDQGRQFESNLFSSLSKLLGVQKIRTTPYHPSSNGTVERFHRSLKQSLRCHASTKWTESIPVVLLRLRTALKEDLQCTSAELVYGSTLKLPSEFFEAPSLNVEPHQFLKNLRNVMDQLKPVSTASHDRQKVFVHPALGTCTQHVFVRHDAVKRPLQAPYDGPYCVLRRTDKTFTIEKNS</sequence>
<evidence type="ECO:0000313" key="6">
    <source>
        <dbReference type="Proteomes" id="UP000499080"/>
    </source>
</evidence>
<evidence type="ECO:0000256" key="2">
    <source>
        <dbReference type="ARBA" id="ARBA00022588"/>
    </source>
</evidence>
<organism evidence="5 6">
    <name type="scientific">Araneus ventricosus</name>
    <name type="common">Orbweaver spider</name>
    <name type="synonym">Epeira ventricosa</name>
    <dbReference type="NCBI Taxonomy" id="182803"/>
    <lineage>
        <taxon>Eukaryota</taxon>
        <taxon>Metazoa</taxon>
        <taxon>Ecdysozoa</taxon>
        <taxon>Arthropoda</taxon>
        <taxon>Chelicerata</taxon>
        <taxon>Arachnida</taxon>
        <taxon>Araneae</taxon>
        <taxon>Araneomorphae</taxon>
        <taxon>Entelegynae</taxon>
        <taxon>Araneoidea</taxon>
        <taxon>Araneidae</taxon>
        <taxon>Araneus</taxon>
    </lineage>
</organism>
<dbReference type="SUPFAM" id="SSF53098">
    <property type="entry name" value="Ribonuclease H-like"/>
    <property type="match status" value="1"/>
</dbReference>
<accession>A0A4Y2GZH4</accession>
<dbReference type="Pfam" id="PF01510">
    <property type="entry name" value="Amidase_2"/>
    <property type="match status" value="1"/>
</dbReference>
<dbReference type="GO" id="GO:0045087">
    <property type="term" value="P:innate immune response"/>
    <property type="evidence" value="ECO:0007669"/>
    <property type="project" value="UniProtKB-KW"/>
</dbReference>
<evidence type="ECO:0000259" key="4">
    <source>
        <dbReference type="PROSITE" id="PS50994"/>
    </source>
</evidence>
<proteinExistence type="inferred from homology"/>
<dbReference type="CDD" id="cd06583">
    <property type="entry name" value="PGRP"/>
    <property type="match status" value="1"/>
</dbReference>
<dbReference type="SUPFAM" id="SSF55846">
    <property type="entry name" value="N-acetylmuramoyl-L-alanine amidase-like"/>
    <property type="match status" value="1"/>
</dbReference>
<dbReference type="PANTHER" id="PTHR11022:SF41">
    <property type="entry name" value="PEPTIDOGLYCAN-RECOGNITION PROTEIN LC-RELATED"/>
    <property type="match status" value="1"/>
</dbReference>
<dbReference type="AlphaFoldDB" id="A0A4Y2GZH4"/>
<evidence type="ECO:0000256" key="1">
    <source>
        <dbReference type="ARBA" id="ARBA00007553"/>
    </source>
</evidence>
<dbReference type="InterPro" id="IPR012337">
    <property type="entry name" value="RNaseH-like_sf"/>
</dbReference>
<dbReference type="Gene3D" id="3.30.420.10">
    <property type="entry name" value="Ribonuclease H-like superfamily/Ribonuclease H"/>
    <property type="match status" value="1"/>
</dbReference>
<keyword evidence="3" id="KW-0391">Immunity</keyword>
<dbReference type="SMART" id="SM00644">
    <property type="entry name" value="Ami_2"/>
    <property type="match status" value="1"/>
</dbReference>
<comment type="similarity">
    <text evidence="1">Belongs to the N-acetylmuramoyl-L-alanine amidase 2 family.</text>
</comment>
<feature type="domain" description="Integrase catalytic" evidence="4">
    <location>
        <begin position="229"/>
        <end position="370"/>
    </location>
</feature>
<name>A0A4Y2GZH4_ARAVE</name>
<dbReference type="EMBL" id="BGPR01001639">
    <property type="protein sequence ID" value="GBM58557.1"/>
    <property type="molecule type" value="Genomic_DNA"/>
</dbReference>
<dbReference type="InterPro" id="IPR002502">
    <property type="entry name" value="Amidase_domain"/>
</dbReference>
<dbReference type="InterPro" id="IPR001584">
    <property type="entry name" value="Integrase_cat-core"/>
</dbReference>
<protein>
    <submittedName>
        <fullName evidence="5">Peptidoglycan recognition protein 4</fullName>
    </submittedName>
</protein>
<keyword evidence="2" id="KW-0399">Innate immunity</keyword>
<keyword evidence="6" id="KW-1185">Reference proteome</keyword>
<reference evidence="5 6" key="1">
    <citation type="journal article" date="2019" name="Sci. Rep.">
        <title>Orb-weaving spider Araneus ventricosus genome elucidates the spidroin gene catalogue.</title>
        <authorList>
            <person name="Kono N."/>
            <person name="Nakamura H."/>
            <person name="Ohtoshi R."/>
            <person name="Moran D.A.P."/>
            <person name="Shinohara A."/>
            <person name="Yoshida Y."/>
            <person name="Fujiwara M."/>
            <person name="Mori M."/>
            <person name="Tomita M."/>
            <person name="Arakawa K."/>
        </authorList>
    </citation>
    <scope>NUCLEOTIDE SEQUENCE [LARGE SCALE GENOMIC DNA]</scope>
</reference>